<dbReference type="EMBL" id="QDKG01000005">
    <property type="protein sequence ID" value="PVH24642.1"/>
    <property type="molecule type" value="Genomic_DNA"/>
</dbReference>
<keyword evidence="1" id="KW-0472">Membrane</keyword>
<feature type="transmembrane region" description="Helical" evidence="1">
    <location>
        <begin position="112"/>
        <end position="136"/>
    </location>
</feature>
<name>A0A2T8HH46_9SPHI</name>
<accession>A0A2T8HH46</accession>
<keyword evidence="1" id="KW-1133">Transmembrane helix</keyword>
<protein>
    <submittedName>
        <fullName evidence="2">Uncharacterized protein</fullName>
    </submittedName>
</protein>
<keyword evidence="3" id="KW-1185">Reference proteome</keyword>
<comment type="caution">
    <text evidence="2">The sequence shown here is derived from an EMBL/GenBank/DDBJ whole genome shotgun (WGS) entry which is preliminary data.</text>
</comment>
<evidence type="ECO:0000256" key="1">
    <source>
        <dbReference type="SAM" id="Phobius"/>
    </source>
</evidence>
<organism evidence="2 3">
    <name type="scientific">Sphingobacterium corticibacter</name>
    <dbReference type="NCBI Taxonomy" id="2171749"/>
    <lineage>
        <taxon>Bacteria</taxon>
        <taxon>Pseudomonadati</taxon>
        <taxon>Bacteroidota</taxon>
        <taxon>Sphingobacteriia</taxon>
        <taxon>Sphingobacteriales</taxon>
        <taxon>Sphingobacteriaceae</taxon>
        <taxon>Sphingobacterium</taxon>
    </lineage>
</organism>
<keyword evidence="1" id="KW-0812">Transmembrane</keyword>
<dbReference type="Proteomes" id="UP000245627">
    <property type="component" value="Unassembled WGS sequence"/>
</dbReference>
<gene>
    <name evidence="2" type="ORF">DC487_14040</name>
</gene>
<proteinExistence type="predicted"/>
<sequence length="138" mass="16407">MKLIYKVYYVIFSNFHNQKVDFPWILAMVYMALGTASFMTGFAVITNLYDPFRDLFSFPELPPRLSNLIFSICVLGSYWLLLYYILFKKLKISKKDGSSPYYEFNPTRKERLLIWIFVFSLIFSALPLIVIEMVFIKY</sequence>
<evidence type="ECO:0000313" key="2">
    <source>
        <dbReference type="EMBL" id="PVH24642.1"/>
    </source>
</evidence>
<dbReference type="AlphaFoldDB" id="A0A2T8HH46"/>
<reference evidence="2 3" key="1">
    <citation type="submission" date="2018-04" db="EMBL/GenBank/DDBJ databases">
        <title>Sphingobacterium cortibacter sp. nov.</title>
        <authorList>
            <person name="Li Y."/>
        </authorList>
    </citation>
    <scope>NUCLEOTIDE SEQUENCE [LARGE SCALE GENOMIC DNA]</scope>
    <source>
        <strain evidence="2 3">2c-3</strain>
    </source>
</reference>
<feature type="transmembrane region" description="Helical" evidence="1">
    <location>
        <begin position="21"/>
        <end position="45"/>
    </location>
</feature>
<evidence type="ECO:0000313" key="3">
    <source>
        <dbReference type="Proteomes" id="UP000245627"/>
    </source>
</evidence>
<feature type="transmembrane region" description="Helical" evidence="1">
    <location>
        <begin position="65"/>
        <end position="86"/>
    </location>
</feature>